<comment type="similarity">
    <text evidence="1">Belongs to the BLOC1S3 family.</text>
</comment>
<name>A0A0M4EP42_DROBS</name>
<reference evidence="4 5" key="1">
    <citation type="submission" date="2015-08" db="EMBL/GenBank/DDBJ databases">
        <title>Ancestral chromatin configuration constrains chromatin evolution on differentiating sex chromosomes in Drosophila.</title>
        <authorList>
            <person name="Zhou Q."/>
            <person name="Bachtrog D."/>
        </authorList>
    </citation>
    <scope>NUCLEOTIDE SEQUENCE [LARGE SCALE GENOMIC DNA]</scope>
    <source>
        <tissue evidence="4">Whole larvae</tissue>
    </source>
</reference>
<dbReference type="OrthoDB" id="5984572at2759"/>
<feature type="region of interest" description="Disordered" evidence="3">
    <location>
        <begin position="1"/>
        <end position="40"/>
    </location>
</feature>
<evidence type="ECO:0000256" key="1">
    <source>
        <dbReference type="ARBA" id="ARBA00008942"/>
    </source>
</evidence>
<evidence type="ECO:0000313" key="5">
    <source>
        <dbReference type="Proteomes" id="UP000494163"/>
    </source>
</evidence>
<dbReference type="InterPro" id="IPR017245">
    <property type="entry name" value="BLOC-1_complex_su-3"/>
</dbReference>
<keyword evidence="5" id="KW-1185">Reference proteome</keyword>
<accession>A0A0M4EP42</accession>
<gene>
    <name evidence="4" type="ORF">Dbus_chr3Lg996</name>
</gene>
<protein>
    <recommendedName>
        <fullName evidence="2">Biogenesis of lysosome-related organelles complex 1 subunit 3</fullName>
    </recommendedName>
</protein>
<dbReference type="AlphaFoldDB" id="A0A0M4EP42"/>
<dbReference type="OMA" id="ENNIEIW"/>
<evidence type="ECO:0000256" key="2">
    <source>
        <dbReference type="ARBA" id="ARBA00019581"/>
    </source>
</evidence>
<dbReference type="Pfam" id="PF15753">
    <property type="entry name" value="BLOC1S3"/>
    <property type="match status" value="1"/>
</dbReference>
<evidence type="ECO:0000313" key="4">
    <source>
        <dbReference type="EMBL" id="ALC43830.1"/>
    </source>
</evidence>
<dbReference type="PANTHER" id="PTHR31974">
    <property type="entry name" value="BIOGENESIS OF LYSOSOME-RELATED ORGANELLES COMPLEX 1 SUBUNIT 3"/>
    <property type="match status" value="1"/>
</dbReference>
<evidence type="ECO:0000256" key="3">
    <source>
        <dbReference type="SAM" id="MobiDB-lite"/>
    </source>
</evidence>
<organism evidence="4 5">
    <name type="scientific">Drosophila busckii</name>
    <name type="common">Fruit fly</name>
    <dbReference type="NCBI Taxonomy" id="30019"/>
    <lineage>
        <taxon>Eukaryota</taxon>
        <taxon>Metazoa</taxon>
        <taxon>Ecdysozoa</taxon>
        <taxon>Arthropoda</taxon>
        <taxon>Hexapoda</taxon>
        <taxon>Insecta</taxon>
        <taxon>Pterygota</taxon>
        <taxon>Neoptera</taxon>
        <taxon>Endopterygota</taxon>
        <taxon>Diptera</taxon>
        <taxon>Brachycera</taxon>
        <taxon>Muscomorpha</taxon>
        <taxon>Ephydroidea</taxon>
        <taxon>Drosophilidae</taxon>
        <taxon>Drosophila</taxon>
    </lineage>
</organism>
<sequence>MADLVRGEASESDEEQDADKHNIFAAEVSGEATEEDEDMDIYEKSSSGVSATASMYRNNLLQRKLIENNVTIWRSLNALSRGFVMNASKQLLTTDQMLIKSQVSLQSANTALQQAQKNAALLQTKVASALSCSFLPDIKINQAS</sequence>
<dbReference type="STRING" id="30019.A0A0M4EP42"/>
<proteinExistence type="inferred from homology"/>
<dbReference type="GO" id="GO:0031083">
    <property type="term" value="C:BLOC-1 complex"/>
    <property type="evidence" value="ECO:0007669"/>
    <property type="project" value="TreeGrafter"/>
</dbReference>
<dbReference type="Proteomes" id="UP000494163">
    <property type="component" value="Chromosome 3L"/>
</dbReference>
<dbReference type="PANTHER" id="PTHR31974:SF2">
    <property type="entry name" value="BIOGENESIS OF LYSOSOME-RELATED ORGANELLES COMPLEX 1 SUBUNIT 3"/>
    <property type="match status" value="1"/>
</dbReference>
<dbReference type="EMBL" id="CP012525">
    <property type="protein sequence ID" value="ALC43830.1"/>
    <property type="molecule type" value="Genomic_DNA"/>
</dbReference>
<feature type="non-terminal residue" evidence="4">
    <location>
        <position position="144"/>
    </location>
</feature>